<proteinExistence type="predicted"/>
<dbReference type="PATRIC" id="fig|1126833.4.peg.2159"/>
<gene>
    <name evidence="3" type="ORF">VN24_09770</name>
</gene>
<reference evidence="4" key="2">
    <citation type="submission" date="2015-03" db="EMBL/GenBank/DDBJ databases">
        <title>Genome sequence of Paenibacillus beijingensis strain DSM 24997T.</title>
        <authorList>
            <person name="Kwak Y."/>
            <person name="Shin J.-H."/>
        </authorList>
    </citation>
    <scope>NUCLEOTIDE SEQUENCE [LARGE SCALE GENOMIC DNA]</scope>
    <source>
        <strain evidence="4">DSM 24997</strain>
    </source>
</reference>
<dbReference type="AlphaFoldDB" id="A0A0D5NHS6"/>
<evidence type="ECO:0000313" key="3">
    <source>
        <dbReference type="EMBL" id="AJY74821.1"/>
    </source>
</evidence>
<accession>A0A0D5NHS6</accession>
<dbReference type="KEGG" id="pbj:VN24_09770"/>
<dbReference type="InterPro" id="IPR026935">
    <property type="entry name" value="BtrH_N"/>
</dbReference>
<evidence type="ECO:0000259" key="2">
    <source>
        <dbReference type="Pfam" id="PF16169"/>
    </source>
</evidence>
<feature type="domain" description="DUF4872" evidence="2">
    <location>
        <begin position="175"/>
        <end position="313"/>
    </location>
</feature>
<dbReference type="Pfam" id="PF16169">
    <property type="entry name" value="DUF4872"/>
    <property type="match status" value="1"/>
</dbReference>
<evidence type="ECO:0000313" key="4">
    <source>
        <dbReference type="Proteomes" id="UP000032633"/>
    </source>
</evidence>
<dbReference type="InterPro" id="IPR032369">
    <property type="entry name" value="DUF4872"/>
</dbReference>
<name>A0A0D5NHS6_9BACL</name>
<dbReference type="STRING" id="1126833.VN24_09770"/>
<feature type="domain" description="Butirosin biosynthesis protein H N-terminal" evidence="1">
    <location>
        <begin position="13"/>
        <end position="118"/>
    </location>
</feature>
<dbReference type="RefSeq" id="WP_045670254.1">
    <property type="nucleotide sequence ID" value="NZ_CP011058.1"/>
</dbReference>
<dbReference type="EMBL" id="CP011058">
    <property type="protein sequence ID" value="AJY74821.1"/>
    <property type="molecule type" value="Genomic_DNA"/>
</dbReference>
<dbReference type="Proteomes" id="UP000032633">
    <property type="component" value="Chromosome"/>
</dbReference>
<sequence>MNRSFQTSPGFHGDTNAVKQLLHHYASEETAALLTEEMLLGIGGGIGYGYFTFFYEKEDFINFHLGTRASWESSGQFMTDILGSLGCTVSAKQTKNKRTAFDQLADHTERGIPAIIAIHQGIFDSGGIEQKRYPFYCVAYSINQENGTAKLAYRYKDPVEVTVEQLIEGRSNLATAKLVNHALWLTEEKPLAVTPESLVAAARQGIRRCLSHAHNPRMSNFGVTALEKWESRLSSKGKDSWIQLFAKPKHWIGALYSTFTHITVNTDGSAFRGTYARFLEMTGNQIDEPLLLESGRLFQESAALWKQLSETALPDENFADLKALVLERERRILEGTLSHTGLPPYWDQIRALKAGLIENTEWPFERLTEHYSEMRAIVLAILKKEREALELLERSLHSSRWEA</sequence>
<dbReference type="HOGENOM" id="CLU_683032_0_0_9"/>
<protein>
    <recommendedName>
        <fullName evidence="5">Butirosin biosynthesis protein H N-terminal domain-containing protein</fullName>
    </recommendedName>
</protein>
<keyword evidence="4" id="KW-1185">Reference proteome</keyword>
<reference evidence="3 4" key="1">
    <citation type="journal article" date="2015" name="J. Biotechnol.">
        <title>Complete genome sequence of Paenibacillus beijingensis 7188(T) (=DSM 24997(T)), a novel rhizobacterium from jujube garden soil.</title>
        <authorList>
            <person name="Kwak Y."/>
            <person name="Shin J.H."/>
        </authorList>
    </citation>
    <scope>NUCLEOTIDE SEQUENCE [LARGE SCALE GENOMIC DNA]</scope>
    <source>
        <strain evidence="3 4">DSM 24997</strain>
    </source>
</reference>
<evidence type="ECO:0008006" key="5">
    <source>
        <dbReference type="Google" id="ProtNLM"/>
    </source>
</evidence>
<dbReference type="Pfam" id="PF14399">
    <property type="entry name" value="BtrH_N"/>
    <property type="match status" value="1"/>
</dbReference>
<dbReference type="OrthoDB" id="2988642at2"/>
<organism evidence="3 4">
    <name type="scientific">Paenibacillus beijingensis</name>
    <dbReference type="NCBI Taxonomy" id="1126833"/>
    <lineage>
        <taxon>Bacteria</taxon>
        <taxon>Bacillati</taxon>
        <taxon>Bacillota</taxon>
        <taxon>Bacilli</taxon>
        <taxon>Bacillales</taxon>
        <taxon>Paenibacillaceae</taxon>
        <taxon>Paenibacillus</taxon>
    </lineage>
</organism>
<evidence type="ECO:0000259" key="1">
    <source>
        <dbReference type="Pfam" id="PF14399"/>
    </source>
</evidence>